<accession>A0ABT1UGF3</accession>
<dbReference type="SUPFAM" id="SSF55874">
    <property type="entry name" value="ATPase domain of HSP90 chaperone/DNA topoisomerase II/histidine kinase"/>
    <property type="match status" value="1"/>
</dbReference>
<dbReference type="Pfam" id="PF00512">
    <property type="entry name" value="HisKA"/>
    <property type="match status" value="1"/>
</dbReference>
<proteinExistence type="predicted"/>
<evidence type="ECO:0000256" key="4">
    <source>
        <dbReference type="ARBA" id="ARBA00022679"/>
    </source>
</evidence>
<dbReference type="InterPro" id="IPR003594">
    <property type="entry name" value="HATPase_dom"/>
</dbReference>
<evidence type="ECO:0000256" key="8">
    <source>
        <dbReference type="ARBA" id="ARBA00023012"/>
    </source>
</evidence>
<feature type="transmembrane region" description="Helical" evidence="9">
    <location>
        <begin position="12"/>
        <end position="31"/>
    </location>
</feature>
<keyword evidence="12" id="KW-1185">Reference proteome</keyword>
<keyword evidence="5" id="KW-0547">Nucleotide-binding</keyword>
<dbReference type="InterPro" id="IPR005467">
    <property type="entry name" value="His_kinase_dom"/>
</dbReference>
<keyword evidence="9" id="KW-0472">Membrane</keyword>
<keyword evidence="8" id="KW-0902">Two-component regulatory system</keyword>
<sequence length="475" mass="53527">MYPTMRRLLFRPVIFVSFVLGLLVIAELLAIGRLTWVNDQRIHIIERDIGRGHHLEDTLFELLQLQLTLSSNQGASAAEKSQLSDIQEQLIGGLRDYDSAIPANLQQLQEVFGKAVQGDQANLVHALQLIKQVLDRQAQEEERLLINIEDDGELELQLAILLPLLLLWIVGYFFRTNVLEPLDCLKELLSGLAEGEMKPINRSTSDPLLHALFDRYNHLVSRLVELEREHLEHTELLEYRVRQTSHALLERSQQLAKAERLAALAELAASTAHELRNPLASIQLALENMLEECRDSELAERLRMVYREVQRLTRNLNDLLASARSNGESSQRVEVQPLLEELLTLLKYQARENVAFNCRIAENLYVFLPESEFRQAVLNLLLNAVQAIGPNNGEVSVFADSRDGKMELVVVDSGPGFSADFLRHGIRPFVSLKDGGSGLGLAMVRRFAKDHQGAMHLQNDDQGHACVTLTFPLAV</sequence>
<evidence type="ECO:0000256" key="6">
    <source>
        <dbReference type="ARBA" id="ARBA00022777"/>
    </source>
</evidence>
<comment type="caution">
    <text evidence="11">The sequence shown here is derived from an EMBL/GenBank/DDBJ whole genome shotgun (WGS) entry which is preliminary data.</text>
</comment>
<dbReference type="PROSITE" id="PS50109">
    <property type="entry name" value="HIS_KIN"/>
    <property type="match status" value="1"/>
</dbReference>
<evidence type="ECO:0000256" key="5">
    <source>
        <dbReference type="ARBA" id="ARBA00022741"/>
    </source>
</evidence>
<dbReference type="PRINTS" id="PR00344">
    <property type="entry name" value="BCTRLSENSOR"/>
</dbReference>
<dbReference type="RefSeq" id="WP_256610282.1">
    <property type="nucleotide sequence ID" value="NZ_JANIBM010000006.1"/>
</dbReference>
<evidence type="ECO:0000256" key="3">
    <source>
        <dbReference type="ARBA" id="ARBA00022553"/>
    </source>
</evidence>
<dbReference type="GO" id="GO:0016301">
    <property type="term" value="F:kinase activity"/>
    <property type="evidence" value="ECO:0007669"/>
    <property type="project" value="UniProtKB-KW"/>
</dbReference>
<keyword evidence="7" id="KW-0067">ATP-binding</keyword>
<gene>
    <name evidence="11" type="ORF">NP603_07420</name>
</gene>
<keyword evidence="9" id="KW-0812">Transmembrane</keyword>
<dbReference type="InterPro" id="IPR003661">
    <property type="entry name" value="HisK_dim/P_dom"/>
</dbReference>
<dbReference type="Pfam" id="PF02518">
    <property type="entry name" value="HATPase_c"/>
    <property type="match status" value="1"/>
</dbReference>
<keyword evidence="6 11" id="KW-0418">Kinase</keyword>
<dbReference type="CDD" id="cd00082">
    <property type="entry name" value="HisKA"/>
    <property type="match status" value="1"/>
</dbReference>
<protein>
    <recommendedName>
        <fullName evidence="2">histidine kinase</fullName>
        <ecNumber evidence="2">2.7.13.3</ecNumber>
    </recommendedName>
</protein>
<evidence type="ECO:0000256" key="2">
    <source>
        <dbReference type="ARBA" id="ARBA00012438"/>
    </source>
</evidence>
<dbReference type="PANTHER" id="PTHR43065">
    <property type="entry name" value="SENSOR HISTIDINE KINASE"/>
    <property type="match status" value="1"/>
</dbReference>
<evidence type="ECO:0000256" key="9">
    <source>
        <dbReference type="SAM" id="Phobius"/>
    </source>
</evidence>
<dbReference type="InterPro" id="IPR036097">
    <property type="entry name" value="HisK_dim/P_sf"/>
</dbReference>
<dbReference type="EMBL" id="JANIBM010000006">
    <property type="protein sequence ID" value="MCQ8180933.1"/>
    <property type="molecule type" value="Genomic_DNA"/>
</dbReference>
<reference evidence="11 12" key="1">
    <citation type="submission" date="2022-07" db="EMBL/GenBank/DDBJ databases">
        <title>Methylomonas rivi sp. nov., Methylomonas rosea sp. nov., Methylomonas aureus sp. nov. and Methylomonas subterranea sp. nov., four novel methanotrophs isolated from a freshwater creek and the deep terrestrial subsurface.</title>
        <authorList>
            <person name="Abin C."/>
            <person name="Sankaranarayanan K."/>
            <person name="Garner C."/>
            <person name="Sindelar R."/>
            <person name="Kotary K."/>
            <person name="Garner R."/>
            <person name="Barclay S."/>
            <person name="Lawson P."/>
            <person name="Krumholz L."/>
        </authorList>
    </citation>
    <scope>NUCLEOTIDE SEQUENCE [LARGE SCALE GENOMIC DNA]</scope>
    <source>
        <strain evidence="11 12">SURF-1</strain>
    </source>
</reference>
<dbReference type="SMART" id="SM00387">
    <property type="entry name" value="HATPase_c"/>
    <property type="match status" value="1"/>
</dbReference>
<keyword evidence="4" id="KW-0808">Transferase</keyword>
<evidence type="ECO:0000259" key="10">
    <source>
        <dbReference type="PROSITE" id="PS50109"/>
    </source>
</evidence>
<keyword evidence="3" id="KW-0597">Phosphoprotein</keyword>
<dbReference type="EC" id="2.7.13.3" evidence="2"/>
<dbReference type="Proteomes" id="UP001524569">
    <property type="component" value="Unassembled WGS sequence"/>
</dbReference>
<organism evidence="11 12">
    <name type="scientific">Methylomonas aurea</name>
    <dbReference type="NCBI Taxonomy" id="2952224"/>
    <lineage>
        <taxon>Bacteria</taxon>
        <taxon>Pseudomonadati</taxon>
        <taxon>Pseudomonadota</taxon>
        <taxon>Gammaproteobacteria</taxon>
        <taxon>Methylococcales</taxon>
        <taxon>Methylococcaceae</taxon>
        <taxon>Methylomonas</taxon>
    </lineage>
</organism>
<evidence type="ECO:0000313" key="11">
    <source>
        <dbReference type="EMBL" id="MCQ8180933.1"/>
    </source>
</evidence>
<dbReference type="Gene3D" id="3.30.565.10">
    <property type="entry name" value="Histidine kinase-like ATPase, C-terminal domain"/>
    <property type="match status" value="1"/>
</dbReference>
<dbReference type="PANTHER" id="PTHR43065:SF10">
    <property type="entry name" value="PEROXIDE STRESS-ACTIVATED HISTIDINE KINASE MAK3"/>
    <property type="match status" value="1"/>
</dbReference>
<dbReference type="InterPro" id="IPR036890">
    <property type="entry name" value="HATPase_C_sf"/>
</dbReference>
<evidence type="ECO:0000256" key="1">
    <source>
        <dbReference type="ARBA" id="ARBA00000085"/>
    </source>
</evidence>
<keyword evidence="9" id="KW-1133">Transmembrane helix</keyword>
<feature type="domain" description="Histidine kinase" evidence="10">
    <location>
        <begin position="270"/>
        <end position="475"/>
    </location>
</feature>
<name>A0ABT1UGF3_9GAMM</name>
<dbReference type="InterPro" id="IPR004358">
    <property type="entry name" value="Sig_transdc_His_kin-like_C"/>
</dbReference>
<evidence type="ECO:0000313" key="12">
    <source>
        <dbReference type="Proteomes" id="UP001524569"/>
    </source>
</evidence>
<evidence type="ECO:0000256" key="7">
    <source>
        <dbReference type="ARBA" id="ARBA00022840"/>
    </source>
</evidence>
<dbReference type="SUPFAM" id="SSF47384">
    <property type="entry name" value="Homodimeric domain of signal transducing histidine kinase"/>
    <property type="match status" value="1"/>
</dbReference>
<dbReference type="Gene3D" id="1.10.287.130">
    <property type="match status" value="1"/>
</dbReference>
<dbReference type="SMART" id="SM00388">
    <property type="entry name" value="HisKA"/>
    <property type="match status" value="1"/>
</dbReference>
<comment type="catalytic activity">
    <reaction evidence="1">
        <text>ATP + protein L-histidine = ADP + protein N-phospho-L-histidine.</text>
        <dbReference type="EC" id="2.7.13.3"/>
    </reaction>
</comment>